<proteinExistence type="predicted"/>
<dbReference type="EMBL" id="GECU01009690">
    <property type="protein sequence ID" value="JAS98016.1"/>
    <property type="molecule type" value="Transcribed_RNA"/>
</dbReference>
<reference evidence="1" key="1">
    <citation type="submission" date="2015-11" db="EMBL/GenBank/DDBJ databases">
        <title>De novo transcriptome assembly of four potential Pierce s Disease insect vectors from Arizona vineyards.</title>
        <authorList>
            <person name="Tassone E.E."/>
        </authorList>
    </citation>
    <scope>NUCLEOTIDE SEQUENCE</scope>
</reference>
<name>A0A1B6JFE5_9HEMI</name>
<evidence type="ECO:0000313" key="1">
    <source>
        <dbReference type="EMBL" id="JAS98016.1"/>
    </source>
</evidence>
<accession>A0A1B6JFE5</accession>
<gene>
    <name evidence="1" type="ORF">g.470</name>
</gene>
<sequence length="99" mass="11206">MYSDPESNRIEGVESSDSLSILVSLNKLFEQKFKTITVLSLQRKQKHITRHTTWKSEVSQAPSWKSGISQTCTTFAFSISPIPLANDYSLPSKSEKNRI</sequence>
<protein>
    <submittedName>
        <fullName evidence="1">Uncharacterized protein</fullName>
    </submittedName>
</protein>
<organism evidence="1">
    <name type="scientific">Homalodisca liturata</name>
    <dbReference type="NCBI Taxonomy" id="320908"/>
    <lineage>
        <taxon>Eukaryota</taxon>
        <taxon>Metazoa</taxon>
        <taxon>Ecdysozoa</taxon>
        <taxon>Arthropoda</taxon>
        <taxon>Hexapoda</taxon>
        <taxon>Insecta</taxon>
        <taxon>Pterygota</taxon>
        <taxon>Neoptera</taxon>
        <taxon>Paraneoptera</taxon>
        <taxon>Hemiptera</taxon>
        <taxon>Auchenorrhyncha</taxon>
        <taxon>Membracoidea</taxon>
        <taxon>Cicadellidae</taxon>
        <taxon>Cicadellinae</taxon>
        <taxon>Proconiini</taxon>
        <taxon>Homalodisca</taxon>
    </lineage>
</organism>
<dbReference type="AlphaFoldDB" id="A0A1B6JFE5"/>